<name>A0ABT6VHL2_9GAMM</name>
<dbReference type="Proteomes" id="UP001244242">
    <property type="component" value="Unassembled WGS sequence"/>
</dbReference>
<dbReference type="SMART" id="SM00345">
    <property type="entry name" value="HTH_GNTR"/>
    <property type="match status" value="1"/>
</dbReference>
<dbReference type="PRINTS" id="PR00035">
    <property type="entry name" value="HTHGNTR"/>
</dbReference>
<dbReference type="PANTHER" id="PTHR43537">
    <property type="entry name" value="TRANSCRIPTIONAL REGULATOR, GNTR FAMILY"/>
    <property type="match status" value="1"/>
</dbReference>
<dbReference type="CDD" id="cd07377">
    <property type="entry name" value="WHTH_GntR"/>
    <property type="match status" value="1"/>
</dbReference>
<organism evidence="5 6">
    <name type="scientific">Halomonas kalidii</name>
    <dbReference type="NCBI Taxonomy" id="3043293"/>
    <lineage>
        <taxon>Bacteria</taxon>
        <taxon>Pseudomonadati</taxon>
        <taxon>Pseudomonadota</taxon>
        <taxon>Gammaproteobacteria</taxon>
        <taxon>Oceanospirillales</taxon>
        <taxon>Halomonadaceae</taxon>
        <taxon>Halomonas</taxon>
    </lineage>
</organism>
<proteinExistence type="predicted"/>
<gene>
    <name evidence="5" type="ORF">QLQ84_01690</name>
</gene>
<sequence>MQEGNRLVKQAYRCAKQAILCGKYGPGEALFESHLATDLGMSRTPVREALQLLAREGFVEANPARGYLVPRFTAEDMRELFEVRESLEGMATRAAALYASNAEIEELERICDEYEAAKNDVDTWTKLGDEFHSRIIDASRNRRLAIILESLRDQIMLCRRSSFQGGQYRRDDALREHLAILNAIKSGDGDAAEQHARIHVRHSHEAALRTFSRHSDLSSLPKTP</sequence>
<reference evidence="5 6" key="1">
    <citation type="submission" date="2023-04" db="EMBL/GenBank/DDBJ databases">
        <title>Halomonas strains isolated from rhizosphere soil.</title>
        <authorList>
            <person name="Xu L."/>
            <person name="Sun J.-Q."/>
        </authorList>
    </citation>
    <scope>NUCLEOTIDE SEQUENCE [LARGE SCALE GENOMIC DNA]</scope>
    <source>
        <strain evidence="5 6">LN1S58</strain>
    </source>
</reference>
<dbReference type="PANTHER" id="PTHR43537:SF24">
    <property type="entry name" value="GLUCONATE OPERON TRANSCRIPTIONAL REPRESSOR"/>
    <property type="match status" value="1"/>
</dbReference>
<feature type="domain" description="HTH gntR-type" evidence="4">
    <location>
        <begin position="5"/>
        <end position="72"/>
    </location>
</feature>
<dbReference type="EMBL" id="JASCQO010000009">
    <property type="protein sequence ID" value="MDI5932493.1"/>
    <property type="molecule type" value="Genomic_DNA"/>
</dbReference>
<comment type="caution">
    <text evidence="5">The sequence shown here is derived from an EMBL/GenBank/DDBJ whole genome shotgun (WGS) entry which is preliminary data.</text>
</comment>
<evidence type="ECO:0000256" key="3">
    <source>
        <dbReference type="ARBA" id="ARBA00023163"/>
    </source>
</evidence>
<evidence type="ECO:0000313" key="6">
    <source>
        <dbReference type="Proteomes" id="UP001244242"/>
    </source>
</evidence>
<dbReference type="Pfam" id="PF07729">
    <property type="entry name" value="FCD"/>
    <property type="match status" value="1"/>
</dbReference>
<dbReference type="SMART" id="SM00895">
    <property type="entry name" value="FCD"/>
    <property type="match status" value="1"/>
</dbReference>
<protein>
    <submittedName>
        <fullName evidence="5">GntR family transcriptional regulator</fullName>
    </submittedName>
</protein>
<accession>A0ABT6VHL2</accession>
<keyword evidence="2" id="KW-0238">DNA-binding</keyword>
<evidence type="ECO:0000256" key="2">
    <source>
        <dbReference type="ARBA" id="ARBA00023125"/>
    </source>
</evidence>
<dbReference type="RefSeq" id="WP_282720058.1">
    <property type="nucleotide sequence ID" value="NZ_JASCQO010000009.1"/>
</dbReference>
<dbReference type="Gene3D" id="1.10.10.10">
    <property type="entry name" value="Winged helix-like DNA-binding domain superfamily/Winged helix DNA-binding domain"/>
    <property type="match status" value="1"/>
</dbReference>
<dbReference type="InterPro" id="IPR000524">
    <property type="entry name" value="Tscrpt_reg_HTH_GntR"/>
</dbReference>
<dbReference type="PROSITE" id="PS50949">
    <property type="entry name" value="HTH_GNTR"/>
    <property type="match status" value="1"/>
</dbReference>
<dbReference type="InterPro" id="IPR036388">
    <property type="entry name" value="WH-like_DNA-bd_sf"/>
</dbReference>
<dbReference type="Gene3D" id="1.20.120.530">
    <property type="entry name" value="GntR ligand-binding domain-like"/>
    <property type="match status" value="1"/>
</dbReference>
<evidence type="ECO:0000259" key="4">
    <source>
        <dbReference type="PROSITE" id="PS50949"/>
    </source>
</evidence>
<keyword evidence="6" id="KW-1185">Reference proteome</keyword>
<keyword evidence="1" id="KW-0805">Transcription regulation</keyword>
<evidence type="ECO:0000256" key="1">
    <source>
        <dbReference type="ARBA" id="ARBA00023015"/>
    </source>
</evidence>
<keyword evidence="3" id="KW-0804">Transcription</keyword>
<dbReference type="InterPro" id="IPR036390">
    <property type="entry name" value="WH_DNA-bd_sf"/>
</dbReference>
<dbReference type="SUPFAM" id="SSF46785">
    <property type="entry name" value="Winged helix' DNA-binding domain"/>
    <property type="match status" value="1"/>
</dbReference>
<dbReference type="SUPFAM" id="SSF48008">
    <property type="entry name" value="GntR ligand-binding domain-like"/>
    <property type="match status" value="1"/>
</dbReference>
<dbReference type="Pfam" id="PF00392">
    <property type="entry name" value="GntR"/>
    <property type="match status" value="1"/>
</dbReference>
<evidence type="ECO:0000313" key="5">
    <source>
        <dbReference type="EMBL" id="MDI5932493.1"/>
    </source>
</evidence>
<dbReference type="InterPro" id="IPR008920">
    <property type="entry name" value="TF_FadR/GntR_C"/>
</dbReference>
<dbReference type="InterPro" id="IPR011711">
    <property type="entry name" value="GntR_C"/>
</dbReference>